<accession>A0A8X6T2S2</accession>
<dbReference type="EMBL" id="BMAW01000574">
    <property type="protein sequence ID" value="GFS69802.1"/>
    <property type="molecule type" value="Genomic_DNA"/>
</dbReference>
<dbReference type="OrthoDB" id="6437358at2759"/>
<evidence type="ECO:0000313" key="2">
    <source>
        <dbReference type="Proteomes" id="UP000887013"/>
    </source>
</evidence>
<name>A0A8X6T2S2_NEPPI</name>
<dbReference type="PANTHER" id="PTHR47272">
    <property type="entry name" value="DDE_TNP_1_7 DOMAIN-CONTAINING PROTEIN"/>
    <property type="match status" value="1"/>
</dbReference>
<organism evidence="1 2">
    <name type="scientific">Nephila pilipes</name>
    <name type="common">Giant wood spider</name>
    <name type="synonym">Nephila maculata</name>
    <dbReference type="NCBI Taxonomy" id="299642"/>
    <lineage>
        <taxon>Eukaryota</taxon>
        <taxon>Metazoa</taxon>
        <taxon>Ecdysozoa</taxon>
        <taxon>Arthropoda</taxon>
        <taxon>Chelicerata</taxon>
        <taxon>Arachnida</taxon>
        <taxon>Araneae</taxon>
        <taxon>Araneomorphae</taxon>
        <taxon>Entelegynae</taxon>
        <taxon>Araneoidea</taxon>
        <taxon>Nephilidae</taxon>
        <taxon>Nephila</taxon>
    </lineage>
</organism>
<sequence length="99" mass="11561">MNKFPVQAGNEMRKEFRGVFDYRYDELNGIFGFVWKDNIVKMLSNNLDVLPLGCMQRWSKAEKNQVLFPRPDAILNYSTNIGSVDNLDWNINTKAENKK</sequence>
<keyword evidence="2" id="KW-1185">Reference proteome</keyword>
<reference evidence="1" key="1">
    <citation type="submission" date="2020-08" db="EMBL/GenBank/DDBJ databases">
        <title>Multicomponent nature underlies the extraordinary mechanical properties of spider dragline silk.</title>
        <authorList>
            <person name="Kono N."/>
            <person name="Nakamura H."/>
            <person name="Mori M."/>
            <person name="Yoshida Y."/>
            <person name="Ohtoshi R."/>
            <person name="Malay A.D."/>
            <person name="Moran D.A.P."/>
            <person name="Tomita M."/>
            <person name="Numata K."/>
            <person name="Arakawa K."/>
        </authorList>
    </citation>
    <scope>NUCLEOTIDE SEQUENCE</scope>
</reference>
<evidence type="ECO:0000313" key="1">
    <source>
        <dbReference type="EMBL" id="GFS69802.1"/>
    </source>
</evidence>
<dbReference type="AlphaFoldDB" id="A0A8X6T2S2"/>
<dbReference type="PANTHER" id="PTHR47272:SF1">
    <property type="entry name" value="PIGGYBAC TRANSPOSABLE ELEMENT-DERIVED PROTEIN 3-LIKE"/>
    <property type="match status" value="1"/>
</dbReference>
<dbReference type="Proteomes" id="UP000887013">
    <property type="component" value="Unassembled WGS sequence"/>
</dbReference>
<gene>
    <name evidence="1" type="primary">PGBD2_16</name>
    <name evidence="1" type="ORF">NPIL_299171</name>
</gene>
<protein>
    <submittedName>
        <fullName evidence="1">PiggyBac transposable element-derived protein 2</fullName>
    </submittedName>
</protein>
<proteinExistence type="predicted"/>
<comment type="caution">
    <text evidence="1">The sequence shown here is derived from an EMBL/GenBank/DDBJ whole genome shotgun (WGS) entry which is preliminary data.</text>
</comment>